<comment type="similarity">
    <text evidence="2 14 16">Belongs to the TonB-dependent receptor family.</text>
</comment>
<evidence type="ECO:0000256" key="16">
    <source>
        <dbReference type="RuleBase" id="RU003357"/>
    </source>
</evidence>
<keyword evidence="13 14" id="KW-0998">Cell outer membrane</keyword>
<reference evidence="19 20" key="1">
    <citation type="submission" date="2020-07" db="EMBL/GenBank/DDBJ databases">
        <title>Diversity of carbapenemase encoding genes among Pseudomonas putida group clinical isolates in a tertiary Brazilian hospital.</title>
        <authorList>
            <person name="Alberto-Lei F."/>
            <person name="Nodari C.S."/>
            <person name="Streling A.P."/>
            <person name="Paulino J.T."/>
            <person name="Bessa-Neto F.O."/>
            <person name="Cayo R."/>
            <person name="Gales A.C."/>
        </authorList>
    </citation>
    <scope>NUCLEOTIDE SEQUENCE [LARGE SCALE GENOMIC DNA]</scope>
    <source>
        <strain evidence="19 20">14535</strain>
    </source>
</reference>
<evidence type="ECO:0000256" key="8">
    <source>
        <dbReference type="ARBA" id="ARBA00023004"/>
    </source>
</evidence>
<protein>
    <submittedName>
        <fullName evidence="19">TonB-dependent siderophore receptor</fullName>
    </submittedName>
</protein>
<evidence type="ECO:0000313" key="19">
    <source>
        <dbReference type="EMBL" id="MBA6059335.1"/>
    </source>
</evidence>
<dbReference type="InterPro" id="IPR036942">
    <property type="entry name" value="Beta-barrel_TonB_sf"/>
</dbReference>
<evidence type="ECO:0000256" key="12">
    <source>
        <dbReference type="ARBA" id="ARBA00023170"/>
    </source>
</evidence>
<feature type="domain" description="Secretin/TonB short N-terminal" evidence="18">
    <location>
        <begin position="58"/>
        <end position="109"/>
    </location>
</feature>
<evidence type="ECO:0000256" key="3">
    <source>
        <dbReference type="ARBA" id="ARBA00022448"/>
    </source>
</evidence>
<feature type="chain" id="PRO_5030842407" evidence="17">
    <location>
        <begin position="34"/>
        <end position="807"/>
    </location>
</feature>
<comment type="caution">
    <text evidence="19">The sequence shown here is derived from an EMBL/GenBank/DDBJ whole genome shotgun (WGS) entry which is preliminary data.</text>
</comment>
<evidence type="ECO:0000259" key="18">
    <source>
        <dbReference type="SMART" id="SM00965"/>
    </source>
</evidence>
<evidence type="ECO:0000256" key="14">
    <source>
        <dbReference type="PROSITE-ProRule" id="PRU01360"/>
    </source>
</evidence>
<evidence type="ECO:0000256" key="7">
    <source>
        <dbReference type="ARBA" id="ARBA00022729"/>
    </source>
</evidence>
<accession>A0A7W2JI17</accession>
<feature type="signal peptide" evidence="17">
    <location>
        <begin position="1"/>
        <end position="33"/>
    </location>
</feature>
<dbReference type="EMBL" id="JACGCU010000011">
    <property type="protein sequence ID" value="MBA6059335.1"/>
    <property type="molecule type" value="Genomic_DNA"/>
</dbReference>
<keyword evidence="6 14" id="KW-0812">Transmembrane</keyword>
<gene>
    <name evidence="19" type="ORF">H4C44_09150</name>
</gene>
<dbReference type="Pfam" id="PF00593">
    <property type="entry name" value="TonB_dep_Rec_b-barrel"/>
    <property type="match status" value="1"/>
</dbReference>
<dbReference type="FunFam" id="2.170.130.10:FF:000010">
    <property type="entry name" value="Ferripyoverdine receptor"/>
    <property type="match status" value="1"/>
</dbReference>
<evidence type="ECO:0000256" key="9">
    <source>
        <dbReference type="ARBA" id="ARBA00023065"/>
    </source>
</evidence>
<sequence length="807" mass="87876">MQVRPLFSGLCGQPTARALCFAGAVLAVTPAWAKPIDYDIPAGTLAAALSQLAAASGVMITFSSEQTAGLSSPGLHGSYEVEQGFAHVLQGSGLRIVQAGEKRFVLASMEPGGALQLGATTIDAAGLGAITEGTGAYTTGATNAATKLALSLRETPQTVSVMTRQRMEDQQLTTLSDVLKQTPGLSVQNIDSERVNIYSRGYALDSYQFDGIPTTLIVQTSASPQSLIDTSVYDRVEIVRGATGLMTGAGDPSGSVNLVRKRPTAGFQGSVSAGAGSWDTYRTEVDVSGPLTTDARLRGRAVMAYQQGNSFIDHYQQEKQTYYGILEADLTDSTLLTVGFDYQKNDPRGVSFASFPLFYSDGKQTDFPRSINAGARWSYRQQNTLNTFATLEHGLGNDWKLKLAVNNMYSTRDYSLASLSGGAPDRETGEGAYLYGGDGYGSQRQLGLDAMAQGPFQFLGREHELVLGLSASQFKDYSDPDDDDLEMRPANIHSWDNDTERPTSVGKLMNDDTTIRQDAAYMVARFKPADDLSLIVGARVGDYSYKKKAIYNPPYTRSSSTAESRESGFITPYAGVVYDLDDIHSVYAGYTTIYKPQALREQNGRNLEPREGDNYEVGLKSEFFDGRVNTAIALYEIKQDNLGVPTGETVEGTVRESAYRAVAGAKTRGIDMEIFGEVLPDWNVSASYSHSVTKDADHERIRTEAPANLIKLWTTYRLQGDLNPLTIGGGLNWQSGMSVTTSQSKATQEQYAVFNVMARYDITRQLSASVNVNNVFDKQYFSALDPTFFTGYYGEPRNVMFSTRYAF</sequence>
<dbReference type="Gene3D" id="2.40.170.20">
    <property type="entry name" value="TonB-dependent receptor, beta-barrel domain"/>
    <property type="match status" value="1"/>
</dbReference>
<dbReference type="Gene3D" id="3.55.50.30">
    <property type="match status" value="1"/>
</dbReference>
<evidence type="ECO:0000256" key="10">
    <source>
        <dbReference type="ARBA" id="ARBA00023077"/>
    </source>
</evidence>
<dbReference type="GO" id="GO:0015891">
    <property type="term" value="P:siderophore transport"/>
    <property type="evidence" value="ECO:0007669"/>
    <property type="project" value="InterPro"/>
</dbReference>
<dbReference type="GO" id="GO:0038023">
    <property type="term" value="F:signaling receptor activity"/>
    <property type="evidence" value="ECO:0007669"/>
    <property type="project" value="InterPro"/>
</dbReference>
<proteinExistence type="inferred from homology"/>
<evidence type="ECO:0000256" key="5">
    <source>
        <dbReference type="ARBA" id="ARBA00022496"/>
    </source>
</evidence>
<evidence type="ECO:0000256" key="2">
    <source>
        <dbReference type="ARBA" id="ARBA00009810"/>
    </source>
</evidence>
<evidence type="ECO:0000256" key="13">
    <source>
        <dbReference type="ARBA" id="ARBA00023237"/>
    </source>
</evidence>
<evidence type="ECO:0000256" key="17">
    <source>
        <dbReference type="SAM" id="SignalP"/>
    </source>
</evidence>
<evidence type="ECO:0000313" key="20">
    <source>
        <dbReference type="Proteomes" id="UP000556620"/>
    </source>
</evidence>
<dbReference type="Pfam" id="PF07715">
    <property type="entry name" value="Plug"/>
    <property type="match status" value="1"/>
</dbReference>
<dbReference type="Proteomes" id="UP000556620">
    <property type="component" value="Unassembled WGS sequence"/>
</dbReference>
<keyword evidence="11 14" id="KW-0472">Membrane</keyword>
<dbReference type="InterPro" id="IPR037066">
    <property type="entry name" value="Plug_dom_sf"/>
</dbReference>
<dbReference type="InterPro" id="IPR012910">
    <property type="entry name" value="Plug_dom"/>
</dbReference>
<evidence type="ECO:0000256" key="11">
    <source>
        <dbReference type="ARBA" id="ARBA00023136"/>
    </source>
</evidence>
<dbReference type="InterPro" id="IPR039426">
    <property type="entry name" value="TonB-dep_rcpt-like"/>
</dbReference>
<dbReference type="SUPFAM" id="SSF56935">
    <property type="entry name" value="Porins"/>
    <property type="match status" value="1"/>
</dbReference>
<evidence type="ECO:0000256" key="4">
    <source>
        <dbReference type="ARBA" id="ARBA00022452"/>
    </source>
</evidence>
<keyword evidence="12 19" id="KW-0675">Receptor</keyword>
<dbReference type="GO" id="GO:0015344">
    <property type="term" value="F:siderophore uptake transmembrane transporter activity"/>
    <property type="evidence" value="ECO:0007669"/>
    <property type="project" value="TreeGrafter"/>
</dbReference>
<evidence type="ECO:0000256" key="6">
    <source>
        <dbReference type="ARBA" id="ARBA00022692"/>
    </source>
</evidence>
<keyword evidence="7 17" id="KW-0732">Signal</keyword>
<keyword evidence="8" id="KW-0408">Iron</keyword>
<keyword evidence="4 14" id="KW-1134">Transmembrane beta strand</keyword>
<dbReference type="InterPro" id="IPR010917">
    <property type="entry name" value="TonB_rcpt_CS"/>
</dbReference>
<dbReference type="InterPro" id="IPR011662">
    <property type="entry name" value="Secretin/TonB_short_N"/>
</dbReference>
<dbReference type="Gene3D" id="2.170.130.10">
    <property type="entry name" value="TonB-dependent receptor, plug domain"/>
    <property type="match status" value="1"/>
</dbReference>
<dbReference type="AlphaFoldDB" id="A0A7W2JI17"/>
<dbReference type="GO" id="GO:0009279">
    <property type="term" value="C:cell outer membrane"/>
    <property type="evidence" value="ECO:0007669"/>
    <property type="project" value="UniProtKB-SubCell"/>
</dbReference>
<keyword evidence="10 16" id="KW-0798">TonB box</keyword>
<name>A0A7W2JI17_9PSED</name>
<dbReference type="PANTHER" id="PTHR32552">
    <property type="entry name" value="FERRICHROME IRON RECEPTOR-RELATED"/>
    <property type="match status" value="1"/>
</dbReference>
<dbReference type="CDD" id="cd01347">
    <property type="entry name" value="ligand_gated_channel"/>
    <property type="match status" value="1"/>
</dbReference>
<dbReference type="PANTHER" id="PTHR32552:SF74">
    <property type="entry name" value="HYDROXAMATE SIDEROPHORE RECEPTOR FHUE"/>
    <property type="match status" value="1"/>
</dbReference>
<feature type="short sequence motif" description="TonB C-terminal box" evidence="15">
    <location>
        <begin position="790"/>
        <end position="807"/>
    </location>
</feature>
<keyword evidence="9" id="KW-0406">Ion transport</keyword>
<dbReference type="InterPro" id="IPR000531">
    <property type="entry name" value="Beta-barrel_TonB"/>
</dbReference>
<keyword evidence="3 14" id="KW-0813">Transport</keyword>
<keyword evidence="5" id="KW-0410">Iron transport</keyword>
<dbReference type="RefSeq" id="WP_182366019.1">
    <property type="nucleotide sequence ID" value="NZ_JACGCU010000011.1"/>
</dbReference>
<dbReference type="PROSITE" id="PS01156">
    <property type="entry name" value="TONB_DEPENDENT_REC_2"/>
    <property type="match status" value="1"/>
</dbReference>
<comment type="subcellular location">
    <subcellularLocation>
        <location evidence="1 14">Cell outer membrane</location>
        <topology evidence="1 14">Multi-pass membrane protein</topology>
    </subcellularLocation>
</comment>
<dbReference type="InterPro" id="IPR010105">
    <property type="entry name" value="TonB_sidphr_rcpt"/>
</dbReference>
<evidence type="ECO:0000256" key="15">
    <source>
        <dbReference type="PROSITE-ProRule" id="PRU10144"/>
    </source>
</evidence>
<dbReference type="NCBIfam" id="TIGR01783">
    <property type="entry name" value="TonB-siderophor"/>
    <property type="match status" value="1"/>
</dbReference>
<organism evidence="19 20">
    <name type="scientific">Pseudomonas juntendi</name>
    <dbReference type="NCBI Taxonomy" id="2666183"/>
    <lineage>
        <taxon>Bacteria</taxon>
        <taxon>Pseudomonadati</taxon>
        <taxon>Pseudomonadota</taxon>
        <taxon>Gammaproteobacteria</taxon>
        <taxon>Pseudomonadales</taxon>
        <taxon>Pseudomonadaceae</taxon>
        <taxon>Pseudomonas</taxon>
    </lineage>
</organism>
<dbReference type="PROSITE" id="PS52016">
    <property type="entry name" value="TONB_DEPENDENT_REC_3"/>
    <property type="match status" value="1"/>
</dbReference>
<dbReference type="SMART" id="SM00965">
    <property type="entry name" value="STN"/>
    <property type="match status" value="1"/>
</dbReference>
<evidence type="ECO:0000256" key="1">
    <source>
        <dbReference type="ARBA" id="ARBA00004571"/>
    </source>
</evidence>